<evidence type="ECO:0000256" key="1">
    <source>
        <dbReference type="ARBA" id="ARBA00010466"/>
    </source>
</evidence>
<dbReference type="Gene3D" id="1.10.10.10">
    <property type="entry name" value="Winged helix-like DNA-binding domain superfamily/Winged helix DNA-binding domain"/>
    <property type="match status" value="1"/>
</dbReference>
<proteinExistence type="inferred from homology"/>
<organism evidence="6 7">
    <name type="scientific">Rhizobium meliloti</name>
    <name type="common">Ensifer meliloti</name>
    <name type="synonym">Sinorhizobium meliloti</name>
    <dbReference type="NCBI Taxonomy" id="382"/>
    <lineage>
        <taxon>Bacteria</taxon>
        <taxon>Pseudomonadati</taxon>
        <taxon>Pseudomonadota</taxon>
        <taxon>Alphaproteobacteria</taxon>
        <taxon>Hyphomicrobiales</taxon>
        <taxon>Rhizobiaceae</taxon>
        <taxon>Sinorhizobium/Ensifer group</taxon>
        <taxon>Sinorhizobium</taxon>
    </lineage>
</organism>
<dbReference type="Pfam" id="PF08279">
    <property type="entry name" value="HTH_11"/>
    <property type="match status" value="1"/>
</dbReference>
<dbReference type="AlphaFoldDB" id="A0A2J0Z057"/>
<evidence type="ECO:0000313" key="7">
    <source>
        <dbReference type="Proteomes" id="UP000231987"/>
    </source>
</evidence>
<name>A0A2J0Z057_RHIML</name>
<dbReference type="InterPro" id="IPR037171">
    <property type="entry name" value="NagB/RpiA_transferase-like"/>
</dbReference>
<evidence type="ECO:0000256" key="4">
    <source>
        <dbReference type="ARBA" id="ARBA00023163"/>
    </source>
</evidence>
<dbReference type="Gene3D" id="3.40.50.1360">
    <property type="match status" value="1"/>
</dbReference>
<dbReference type="InterPro" id="IPR009057">
    <property type="entry name" value="Homeodomain-like_sf"/>
</dbReference>
<sequence length="341" mass="36223">MIDKCHQALPDSAMAREKTSGRTGEETTAGIPTEFDDAVMWAAWLYYADQMTQSEIAKQLNVSRATIVNYLQEARERGIVSVNINPKAGGRTSVARALMEKFGLQGAFVIPNGDEESLSQRLGEAGARVLADQIEDGDTIGVAWGRTVLAVADRISLTRPVGNLTVVQVSGSSTGEPNFSPELCTSLLSNRIHARCVNLLAPAVLSTRELKAALLNEPVLRKQMDLVHSTNRILFGVGDIGPKSTVRASGIASREEIDDYVARGATAVIIGRFIDAHGAAIGGDHDERMVGISLDELKQVASRICVAGGAVKIAAITATLEAGYATHFVTDIATGEALLAK</sequence>
<keyword evidence="3" id="KW-0238">DNA-binding</keyword>
<dbReference type="PANTHER" id="PTHR34294">
    <property type="entry name" value="TRANSCRIPTIONAL REGULATOR-RELATED"/>
    <property type="match status" value="1"/>
</dbReference>
<evidence type="ECO:0000313" key="6">
    <source>
        <dbReference type="EMBL" id="PJR13844.1"/>
    </source>
</evidence>
<protein>
    <submittedName>
        <fullName evidence="6">AsnC family transcriptional regulator</fullName>
    </submittedName>
</protein>
<reference evidence="6 7" key="1">
    <citation type="submission" date="2017-06" db="EMBL/GenBank/DDBJ databases">
        <title>Ensifer strains isolated from leguminous trees and herbs display diverse denitrification phenotypes with some acting as strong N2O sinks.</title>
        <authorList>
            <person name="Woliy K."/>
            <person name="Mania D."/>
            <person name="Bakken L.R."/>
            <person name="Frostegard A."/>
        </authorList>
    </citation>
    <scope>NUCLEOTIDE SEQUENCE [LARGE SCALE GENOMIC DNA]</scope>
    <source>
        <strain evidence="6 7">AC50a</strain>
    </source>
</reference>
<dbReference type="InterPro" id="IPR013196">
    <property type="entry name" value="HTH_11"/>
</dbReference>
<keyword evidence="2" id="KW-0805">Transcription regulation</keyword>
<dbReference type="GO" id="GO:0003677">
    <property type="term" value="F:DNA binding"/>
    <property type="evidence" value="ECO:0007669"/>
    <property type="project" value="UniProtKB-KW"/>
</dbReference>
<dbReference type="InterPro" id="IPR007324">
    <property type="entry name" value="Sugar-bd_dom_put"/>
</dbReference>
<dbReference type="Proteomes" id="UP000231987">
    <property type="component" value="Unassembled WGS sequence"/>
</dbReference>
<feature type="compositionally biased region" description="Basic and acidic residues" evidence="5">
    <location>
        <begin position="14"/>
        <end position="25"/>
    </location>
</feature>
<evidence type="ECO:0000256" key="2">
    <source>
        <dbReference type="ARBA" id="ARBA00023015"/>
    </source>
</evidence>
<dbReference type="SUPFAM" id="SSF46689">
    <property type="entry name" value="Homeodomain-like"/>
    <property type="match status" value="1"/>
</dbReference>
<dbReference type="PANTHER" id="PTHR34294:SF1">
    <property type="entry name" value="TRANSCRIPTIONAL REGULATOR LSRR"/>
    <property type="match status" value="1"/>
</dbReference>
<keyword evidence="4" id="KW-0804">Transcription</keyword>
<gene>
    <name evidence="6" type="ORF">CEJ86_19005</name>
</gene>
<comment type="caution">
    <text evidence="6">The sequence shown here is derived from an EMBL/GenBank/DDBJ whole genome shotgun (WGS) entry which is preliminary data.</text>
</comment>
<comment type="similarity">
    <text evidence="1">Belongs to the SorC transcriptional regulatory family.</text>
</comment>
<dbReference type="InterPro" id="IPR051054">
    <property type="entry name" value="SorC_transcr_regulators"/>
</dbReference>
<evidence type="ECO:0000256" key="5">
    <source>
        <dbReference type="SAM" id="MobiDB-lite"/>
    </source>
</evidence>
<feature type="region of interest" description="Disordered" evidence="5">
    <location>
        <begin position="1"/>
        <end position="31"/>
    </location>
</feature>
<evidence type="ECO:0000256" key="3">
    <source>
        <dbReference type="ARBA" id="ARBA00023125"/>
    </source>
</evidence>
<dbReference type="Pfam" id="PF04198">
    <property type="entry name" value="Sugar-bind"/>
    <property type="match status" value="1"/>
</dbReference>
<dbReference type="SUPFAM" id="SSF100950">
    <property type="entry name" value="NagB/RpiA/CoA transferase-like"/>
    <property type="match status" value="1"/>
</dbReference>
<accession>A0A2J0Z057</accession>
<dbReference type="EMBL" id="NJGD01000008">
    <property type="protein sequence ID" value="PJR13844.1"/>
    <property type="molecule type" value="Genomic_DNA"/>
</dbReference>
<dbReference type="GO" id="GO:0030246">
    <property type="term" value="F:carbohydrate binding"/>
    <property type="evidence" value="ECO:0007669"/>
    <property type="project" value="InterPro"/>
</dbReference>
<dbReference type="InterPro" id="IPR036388">
    <property type="entry name" value="WH-like_DNA-bd_sf"/>
</dbReference>